<feature type="coiled-coil region" evidence="11">
    <location>
        <begin position="1124"/>
        <end position="1239"/>
    </location>
</feature>
<evidence type="ECO:0000256" key="6">
    <source>
        <dbReference type="ARBA" id="ARBA00023054"/>
    </source>
</evidence>
<evidence type="ECO:0000256" key="9">
    <source>
        <dbReference type="ARBA" id="ARBA00023203"/>
    </source>
</evidence>
<keyword evidence="3 10" id="KW-0547">Nucleotide-binding</keyword>
<dbReference type="Gene3D" id="1.20.120.720">
    <property type="entry name" value="Myosin VI head, motor domain, U50 subdomain"/>
    <property type="match status" value="1"/>
</dbReference>
<dbReference type="Pfam" id="PF00063">
    <property type="entry name" value="Myosin_head"/>
    <property type="match status" value="1"/>
</dbReference>
<protein>
    <recommendedName>
        <fullName evidence="17">Myosin motor domain-containing protein</fullName>
    </recommendedName>
</protein>
<keyword evidence="2" id="KW-0677">Repeat</keyword>
<dbReference type="Gene3D" id="1.10.10.820">
    <property type="match status" value="1"/>
</dbReference>
<dbReference type="Pfam" id="PF01843">
    <property type="entry name" value="DIL"/>
    <property type="match status" value="1"/>
</dbReference>
<keyword evidence="4 10" id="KW-0067">ATP-binding</keyword>
<comment type="similarity">
    <text evidence="1 10">Belongs to the TRAFAC class myosin-kinesin ATPase superfamily. Myosin family.</text>
</comment>
<dbReference type="FunFam" id="1.20.58.530:FF:000002">
    <property type="entry name" value="Class V myosin"/>
    <property type="match status" value="1"/>
</dbReference>
<dbReference type="Gene3D" id="1.20.5.190">
    <property type="match status" value="3"/>
</dbReference>
<dbReference type="PRINTS" id="PR00193">
    <property type="entry name" value="MYOSINHEAVY"/>
</dbReference>
<evidence type="ECO:0000256" key="10">
    <source>
        <dbReference type="PROSITE-ProRule" id="PRU00782"/>
    </source>
</evidence>
<dbReference type="GO" id="GO:0016020">
    <property type="term" value="C:membrane"/>
    <property type="evidence" value="ECO:0007669"/>
    <property type="project" value="TreeGrafter"/>
</dbReference>
<dbReference type="GO" id="GO:0016459">
    <property type="term" value="C:myosin complex"/>
    <property type="evidence" value="ECO:0007669"/>
    <property type="project" value="UniProtKB-KW"/>
</dbReference>
<dbReference type="EMBL" id="SRMA01026667">
    <property type="protein sequence ID" value="TRY78982.1"/>
    <property type="molecule type" value="Genomic_DNA"/>
</dbReference>
<dbReference type="PROSITE" id="PS51126">
    <property type="entry name" value="DILUTE"/>
    <property type="match status" value="1"/>
</dbReference>
<dbReference type="Gene3D" id="3.30.70.1590">
    <property type="match status" value="1"/>
</dbReference>
<dbReference type="GO" id="GO:0005516">
    <property type="term" value="F:calmodulin binding"/>
    <property type="evidence" value="ECO:0007669"/>
    <property type="project" value="UniProtKB-KW"/>
</dbReference>
<evidence type="ECO:0000259" key="14">
    <source>
        <dbReference type="PROSITE" id="PS51456"/>
    </source>
</evidence>
<dbReference type="SMART" id="SM00015">
    <property type="entry name" value="IQ"/>
    <property type="match status" value="6"/>
</dbReference>
<feature type="coiled-coil region" evidence="11">
    <location>
        <begin position="906"/>
        <end position="947"/>
    </location>
</feature>
<dbReference type="InterPro" id="IPR058662">
    <property type="entry name" value="Myo5a/b_dom"/>
</dbReference>
<evidence type="ECO:0000256" key="7">
    <source>
        <dbReference type="ARBA" id="ARBA00023123"/>
    </source>
</evidence>
<evidence type="ECO:0000256" key="12">
    <source>
        <dbReference type="SAM" id="MobiDB-lite"/>
    </source>
</evidence>
<evidence type="ECO:0000256" key="2">
    <source>
        <dbReference type="ARBA" id="ARBA00022737"/>
    </source>
</evidence>
<feature type="coiled-coil region" evidence="11">
    <location>
        <begin position="1295"/>
        <end position="1363"/>
    </location>
</feature>
<keyword evidence="16" id="KW-1185">Reference proteome</keyword>
<dbReference type="SUPFAM" id="SSF52540">
    <property type="entry name" value="P-loop containing nucleoside triphosphate hydrolases"/>
    <property type="match status" value="2"/>
</dbReference>
<dbReference type="OrthoDB" id="6108017at2759"/>
<keyword evidence="8 10" id="KW-0505">Motor protein</keyword>
<dbReference type="FunFam" id="3.30.70.1590:FF:000003">
    <property type="entry name" value="Myosin-Va isoform 1"/>
    <property type="match status" value="1"/>
</dbReference>
<dbReference type="PANTHER" id="PTHR13140:SF273">
    <property type="entry name" value="UNCONVENTIONAL MYOSIN-VA"/>
    <property type="match status" value="1"/>
</dbReference>
<dbReference type="PANTHER" id="PTHR13140">
    <property type="entry name" value="MYOSIN"/>
    <property type="match status" value="1"/>
</dbReference>
<organism evidence="15 16">
    <name type="scientific">Danionella cerebrum</name>
    <dbReference type="NCBI Taxonomy" id="2873325"/>
    <lineage>
        <taxon>Eukaryota</taxon>
        <taxon>Metazoa</taxon>
        <taxon>Chordata</taxon>
        <taxon>Craniata</taxon>
        <taxon>Vertebrata</taxon>
        <taxon>Euteleostomi</taxon>
        <taxon>Actinopterygii</taxon>
        <taxon>Neopterygii</taxon>
        <taxon>Teleostei</taxon>
        <taxon>Ostariophysi</taxon>
        <taxon>Cypriniformes</taxon>
        <taxon>Danionidae</taxon>
        <taxon>Danioninae</taxon>
        <taxon>Danionella</taxon>
    </lineage>
</organism>
<dbReference type="GO" id="GO:0005737">
    <property type="term" value="C:cytoplasm"/>
    <property type="evidence" value="ECO:0007669"/>
    <property type="project" value="TreeGrafter"/>
</dbReference>
<name>A0A553PMS6_9TELE</name>
<evidence type="ECO:0000256" key="4">
    <source>
        <dbReference type="ARBA" id="ARBA00022840"/>
    </source>
</evidence>
<dbReference type="GO" id="GO:0051015">
    <property type="term" value="F:actin filament binding"/>
    <property type="evidence" value="ECO:0007669"/>
    <property type="project" value="TreeGrafter"/>
</dbReference>
<keyword evidence="5" id="KW-0112">Calmodulin-binding</keyword>
<proteinExistence type="inferred from homology"/>
<dbReference type="Gene3D" id="1.20.58.530">
    <property type="match status" value="1"/>
</dbReference>
<dbReference type="GO" id="GO:0005524">
    <property type="term" value="F:ATP binding"/>
    <property type="evidence" value="ECO:0007669"/>
    <property type="project" value="UniProtKB-UniRule"/>
</dbReference>
<dbReference type="Proteomes" id="UP000316079">
    <property type="component" value="Unassembled WGS sequence"/>
</dbReference>
<keyword evidence="9 10" id="KW-0009">Actin-binding</keyword>
<dbReference type="FunFam" id="1.20.5.190:FF:000001">
    <property type="entry name" value="unconventional myosin-Va"/>
    <property type="match status" value="1"/>
</dbReference>
<sequence length="1770" mass="203675">MAAPELYSKFARVWIPDSTDVWRSAEITRDYKPGDGILHLQLEDESMFEFKLDTKSGVLPPLRNPDILVGENDLTALSYLHEPAVLHNLRVRFTDSKLIYTYCGIILVAINPYESLPIYGSDIINAYSGQNMGDMDPHIFAVSEEAYKQMARDEKNQSIIVSGESGAGKTVSAKYAMRYFATVSESSADASVEEKVLASNPIMEAMGNAKTTRNDNSSRFGKYIEIGFDRKHHIIGANMRTYLLEKSRVVFQANEERNYHIFYQLCACSHLPEFKNLKLGSADDFPYTNQGRSFSIEGVNDLKEMQATRKALSLLGITESFQMGLFQILSAILHLGNVEVKERGSSSCTISDDKGHLAVFCDLAEVSCDSMSHWLCHKKLKTATETLNKPVSRLEAVNGRDALAKHIYAKLFSWIVSQVNKALSTSSKAHSFIGVLDIYGFETFEVNSFEQFCINYANEKLQQQFNMHVFKLEQEEYMKEQIPWTLIDFYDNQPCINLIEAKLGLLDLLDEECTMPKGSDESWAQKLYNTHLKKSLHFEKPRMSNKAFIIVHFADKVEYQCDGFLEKNKDTVNEEQINVLKASKFGLLAELFQDEDSPTESSSLGSSGRPKFGRSTQSFKEHRKSVGLQFRNSLHLLMDTLNATTPHYVRCIKPNDLKAPFVMDPHRAVQQLRACGVLETIRISAAGFPSRWTYQEFFSRYRLLMKKKDYLTDRKLTCQSVLERLVQNKDKYQFGKTKIFFRAGQVAYLEKLRADKLRSACIHIQKTIRCWVARKKYLRLRQAAITLQKYTRGHQARSLCQNLRRTRAAVVFQKNARMWAARRQFLRQKTAAVLIQRLLRGYSARLRYNQLVCEHKALLIQRWVRGYLARWRYRRIKRAVLYLQCCVRRMLARRELKKLKIEARSVEHYKKLNVGMENKIMQLQRKLDEQHKENRELAEQMSVIESNSAAELEKLHIQFKTLQEVEEEARHRGDLVTSLREELEFVLNELENNKKMVTELNEKNTLLKSEKEELNRLIQEQQQMKEKEESTNQETTERLQAQLNEERFLYQNLLTEHLKLEERYTDLRTETESTDLSKSVHNRADSGYSSNQSESIHSSMNTGSEVSTLEKEEELQTAADVSLLLKLQKRVAELEKSSMELQREMDAKEEQAQLERAKELEDCRRVLGAEKDYEALKRQELESDNKKLKKDLQELRDSLSKGTGSKLTSPSGRAYNVLLEQLNSTSEELEVRKEEVLILRSQLVSQDPLKHKETGIEGDSSDSSRSPTLDLHELNEDGELWMAYESLKETNRMVVSQLQNQGKSHEKEVEALKAELQQLKAELEQQKQELSDSLELPHDAKIQASLQHEISRLTQQNMELLEQMGKQDKMIRKLKKHLKIYVKKFGEPEGVHIEQSSAENVVGESGRMVSIVRKEREFQGMLEYRREDESKLFKTLITELKPRGVAVNLVPGLPAFILFMCLRHADHSNDDQRVSNLLNSSINAIKNVLKGYAKHNSPRQNEHCLSNFDLSEYRQVLSDLTIQIYQQLIRVIENILQPMIAPAMLEQETIQGVMGVKPTGLRKRSSSFAEDTSHSLESILKQLDSFYFTMLQHGNDPEVVRQVVKQQFYIICSVTLNKLLLRKDMCSWSKGLQIRYNVCQLEEWLLDKELQGSGAREALEPLIQAAQLLQIKKKSKDDADAITTMCTSLTTLQIVKILSLYTPVNEFEERVSVSFIKSIQMLLKNREESSQLLMDAKIIFPVTFPFSPSSVALESIQIPSSLNLSFLIPV</sequence>
<keyword evidence="6 11" id="KW-0175">Coiled coil</keyword>
<dbReference type="Pfam" id="PF25966">
    <property type="entry name" value="Myo5a"/>
    <property type="match status" value="1"/>
</dbReference>
<evidence type="ECO:0000313" key="16">
    <source>
        <dbReference type="Proteomes" id="UP000316079"/>
    </source>
</evidence>
<feature type="domain" description="Dilute" evidence="13">
    <location>
        <begin position="1479"/>
        <end position="1725"/>
    </location>
</feature>
<dbReference type="InterPro" id="IPR000048">
    <property type="entry name" value="IQ_motif_EF-hand-BS"/>
</dbReference>
<reference evidence="15 16" key="1">
    <citation type="journal article" date="2019" name="Sci. Data">
        <title>Hybrid genome assembly and annotation of Danionella translucida.</title>
        <authorList>
            <person name="Kadobianskyi M."/>
            <person name="Schulze L."/>
            <person name="Schuelke M."/>
            <person name="Judkewitz B."/>
        </authorList>
    </citation>
    <scope>NUCLEOTIDE SEQUENCE [LARGE SCALE GENOMIC DNA]</scope>
    <source>
        <strain evidence="15 16">Bolton</strain>
    </source>
</reference>
<evidence type="ECO:0000313" key="15">
    <source>
        <dbReference type="EMBL" id="TRY78982.1"/>
    </source>
</evidence>
<dbReference type="SMART" id="SM00242">
    <property type="entry name" value="MYSc"/>
    <property type="match status" value="1"/>
</dbReference>
<evidence type="ECO:0000256" key="11">
    <source>
        <dbReference type="SAM" id="Coils"/>
    </source>
</evidence>
<accession>A0A553PMS6</accession>
<dbReference type="Pfam" id="PF00612">
    <property type="entry name" value="IQ"/>
    <property type="match status" value="6"/>
</dbReference>
<evidence type="ECO:0008006" key="17">
    <source>
        <dbReference type="Google" id="ProtNLM"/>
    </source>
</evidence>
<evidence type="ECO:0000259" key="13">
    <source>
        <dbReference type="PROSITE" id="PS51126"/>
    </source>
</evidence>
<evidence type="ECO:0000256" key="8">
    <source>
        <dbReference type="ARBA" id="ARBA00023175"/>
    </source>
</evidence>
<dbReference type="InterPro" id="IPR036103">
    <property type="entry name" value="MYSc_Myo5"/>
</dbReference>
<feature type="region of interest" description="Disordered" evidence="12">
    <location>
        <begin position="1069"/>
        <end position="1113"/>
    </location>
</feature>
<dbReference type="CDD" id="cd01380">
    <property type="entry name" value="MYSc_Myo5"/>
    <property type="match status" value="1"/>
</dbReference>
<evidence type="ECO:0000256" key="5">
    <source>
        <dbReference type="ARBA" id="ARBA00022860"/>
    </source>
</evidence>
<dbReference type="Gene3D" id="3.40.850.10">
    <property type="entry name" value="Kinesin motor domain"/>
    <property type="match status" value="1"/>
</dbReference>
<keyword evidence="7 10" id="KW-0518">Myosin</keyword>
<dbReference type="GO" id="GO:0007015">
    <property type="term" value="P:actin filament organization"/>
    <property type="evidence" value="ECO:0007669"/>
    <property type="project" value="TreeGrafter"/>
</dbReference>
<dbReference type="PROSITE" id="PS51456">
    <property type="entry name" value="MYOSIN_MOTOR"/>
    <property type="match status" value="1"/>
</dbReference>
<dbReference type="SUPFAM" id="SSF50084">
    <property type="entry name" value="Myosin S1 fragment, N-terminal domain"/>
    <property type="match status" value="1"/>
</dbReference>
<dbReference type="SMART" id="SM01132">
    <property type="entry name" value="DIL"/>
    <property type="match status" value="1"/>
</dbReference>
<feature type="binding site" evidence="10">
    <location>
        <begin position="163"/>
        <end position="170"/>
    </location>
    <ligand>
        <name>ATP</name>
        <dbReference type="ChEBI" id="CHEBI:30616"/>
    </ligand>
</feature>
<dbReference type="InterPro" id="IPR027417">
    <property type="entry name" value="P-loop_NTPase"/>
</dbReference>
<feature type="region of interest" description="Actin-binding" evidence="10">
    <location>
        <begin position="634"/>
        <end position="656"/>
    </location>
</feature>
<dbReference type="PROSITE" id="PS50096">
    <property type="entry name" value="IQ"/>
    <property type="match status" value="6"/>
</dbReference>
<evidence type="ECO:0000256" key="3">
    <source>
        <dbReference type="ARBA" id="ARBA00022741"/>
    </source>
</evidence>
<gene>
    <name evidence="15" type="ORF">DNTS_005255</name>
</gene>
<dbReference type="InterPro" id="IPR002710">
    <property type="entry name" value="Dilute_dom"/>
</dbReference>
<dbReference type="InterPro" id="IPR036961">
    <property type="entry name" value="Kinesin_motor_dom_sf"/>
</dbReference>
<comment type="caution">
    <text evidence="15">The sequence shown here is derived from an EMBL/GenBank/DDBJ whole genome shotgun (WGS) entry which is preliminary data.</text>
</comment>
<feature type="domain" description="Myosin motor" evidence="14">
    <location>
        <begin position="69"/>
        <end position="754"/>
    </location>
</feature>
<feature type="compositionally biased region" description="Polar residues" evidence="12">
    <location>
        <begin position="1087"/>
        <end position="1107"/>
    </location>
</feature>
<dbReference type="GO" id="GO:0000146">
    <property type="term" value="F:microfilament motor activity"/>
    <property type="evidence" value="ECO:0007669"/>
    <property type="project" value="TreeGrafter"/>
</dbReference>
<dbReference type="FunFam" id="1.10.10.820:FF:000001">
    <property type="entry name" value="Myosin heavy chain"/>
    <property type="match status" value="1"/>
</dbReference>
<dbReference type="FunFam" id="3.40.850.10:FF:000089">
    <property type="entry name" value="Myosin VC"/>
    <property type="match status" value="1"/>
</dbReference>
<dbReference type="STRING" id="623744.A0A553PMS6"/>
<evidence type="ECO:0000256" key="1">
    <source>
        <dbReference type="ARBA" id="ARBA00008314"/>
    </source>
</evidence>
<dbReference type="GO" id="GO:0048731">
    <property type="term" value="P:system development"/>
    <property type="evidence" value="ECO:0007669"/>
    <property type="project" value="UniProtKB-ARBA"/>
</dbReference>
<dbReference type="InterPro" id="IPR001609">
    <property type="entry name" value="Myosin_head_motor_dom-like"/>
</dbReference>
<feature type="region of interest" description="Disordered" evidence="12">
    <location>
        <begin position="1248"/>
        <end position="1270"/>
    </location>
</feature>
<feature type="region of interest" description="Disordered" evidence="12">
    <location>
        <begin position="596"/>
        <end position="620"/>
    </location>
</feature>